<dbReference type="EMBL" id="JAGILA010000003">
    <property type="protein sequence ID" value="MBP2236433.1"/>
    <property type="molecule type" value="Genomic_DNA"/>
</dbReference>
<evidence type="ECO:0000313" key="2">
    <source>
        <dbReference type="Proteomes" id="UP000730739"/>
    </source>
</evidence>
<protein>
    <submittedName>
        <fullName evidence="1">Uncharacterized protein</fullName>
    </submittedName>
</protein>
<reference evidence="1 2" key="1">
    <citation type="submission" date="2021-03" db="EMBL/GenBank/DDBJ databases">
        <title>Genomic Encyclopedia of Type Strains, Phase IV (KMG-IV): sequencing the most valuable type-strain genomes for metagenomic binning, comparative biology and taxonomic classification.</title>
        <authorList>
            <person name="Goeker M."/>
        </authorList>
    </citation>
    <scope>NUCLEOTIDE SEQUENCE [LARGE SCALE GENOMIC DNA]</scope>
    <source>
        <strain evidence="1 2">DSM 13372</strain>
    </source>
</reference>
<name>A0ABS4R0L1_9HYPH</name>
<gene>
    <name evidence="1" type="ORF">J2Z31_002947</name>
</gene>
<keyword evidence="2" id="KW-1185">Reference proteome</keyword>
<dbReference type="RefSeq" id="WP_033058281.1">
    <property type="nucleotide sequence ID" value="NZ_JAGILA010000003.1"/>
</dbReference>
<comment type="caution">
    <text evidence="1">The sequence shown here is derived from an EMBL/GenBank/DDBJ whole genome shotgun (WGS) entry which is preliminary data.</text>
</comment>
<accession>A0ABS4R0L1</accession>
<evidence type="ECO:0000313" key="1">
    <source>
        <dbReference type="EMBL" id="MBP2236433.1"/>
    </source>
</evidence>
<proteinExistence type="predicted"/>
<sequence length="108" mass="11654">MEDRAGSCRPPFDIGGGHFIGRHFFHNSARIAVGLQPGFGGGLVFGQEEQLAGFAGAAEDADRAPTGGRSSTLKVRSESSAKVRWMFTMMVVLLPMSPWQRVKYPGDV</sequence>
<organism evidence="1 2">
    <name type="scientific">Sinorhizobium kostiense</name>
    <dbReference type="NCBI Taxonomy" id="76747"/>
    <lineage>
        <taxon>Bacteria</taxon>
        <taxon>Pseudomonadati</taxon>
        <taxon>Pseudomonadota</taxon>
        <taxon>Alphaproteobacteria</taxon>
        <taxon>Hyphomicrobiales</taxon>
        <taxon>Rhizobiaceae</taxon>
        <taxon>Sinorhizobium/Ensifer group</taxon>
        <taxon>Sinorhizobium</taxon>
    </lineage>
</organism>
<dbReference type="Proteomes" id="UP000730739">
    <property type="component" value="Unassembled WGS sequence"/>
</dbReference>